<dbReference type="PANTHER" id="PTHR39338:SF6">
    <property type="entry name" value="BLL5662 PROTEIN"/>
    <property type="match status" value="1"/>
</dbReference>
<reference evidence="2" key="1">
    <citation type="submission" date="2020-05" db="EMBL/GenBank/DDBJ databases">
        <authorList>
            <person name="Chiriac C."/>
            <person name="Salcher M."/>
            <person name="Ghai R."/>
            <person name="Kavagutti S V."/>
        </authorList>
    </citation>
    <scope>NUCLEOTIDE SEQUENCE</scope>
</reference>
<dbReference type="InterPro" id="IPR002035">
    <property type="entry name" value="VWF_A"/>
</dbReference>
<gene>
    <name evidence="2" type="ORF">UFOPK1722_00568</name>
</gene>
<organism evidence="2">
    <name type="scientific">freshwater metagenome</name>
    <dbReference type="NCBI Taxonomy" id="449393"/>
    <lineage>
        <taxon>unclassified sequences</taxon>
        <taxon>metagenomes</taxon>
        <taxon>ecological metagenomes</taxon>
    </lineage>
</organism>
<evidence type="ECO:0000313" key="2">
    <source>
        <dbReference type="EMBL" id="CAB4573904.1"/>
    </source>
</evidence>
<name>A0A6J6EFB7_9ZZZZ</name>
<evidence type="ECO:0000259" key="1">
    <source>
        <dbReference type="SMART" id="SM00327"/>
    </source>
</evidence>
<sequence>MAVAFGRVLRGAGIATPIGNVITFTESIARLGVDRRDDVYWAGRATLVRRPEDIALFDRAFEVFWSQRRSAMNDVEAETFHLTINVDADEGSMDDGRANAADDDDDGSITLRFSTIETLRTKDFAAYSPEELHLAQEMMSRLRLVGTPRSSFRMTPGSRRGRPDLRRTVRSSLRTAGEPITRHHLENDRRLRRLVLLLDVSGSMEPYARALLRFVQAAVAGRQKVEAFAIGTRLTRVTRELGARDPDKALRLASHRVQDWSGGTRLGECLRHFNDEWGVRGMARGAIVVVLSDGWDRGDPEVLAEQMRRLQRVSFRTIWVNPLKVTPGYAPLARGMAAAMPYIDRFVEGHSVDAMERLAHEIGT</sequence>
<feature type="domain" description="VWFA" evidence="1">
    <location>
        <begin position="191"/>
        <end position="356"/>
    </location>
</feature>
<dbReference type="CDD" id="cd00198">
    <property type="entry name" value="vWFA"/>
    <property type="match status" value="1"/>
</dbReference>
<accession>A0A6J6EFB7</accession>
<dbReference type="SMART" id="SM00327">
    <property type="entry name" value="VWA"/>
    <property type="match status" value="1"/>
</dbReference>
<dbReference type="PANTHER" id="PTHR39338">
    <property type="entry name" value="BLL5662 PROTEIN-RELATED"/>
    <property type="match status" value="1"/>
</dbReference>
<dbReference type="EMBL" id="CAEZTS010000036">
    <property type="protein sequence ID" value="CAB4573904.1"/>
    <property type="molecule type" value="Genomic_DNA"/>
</dbReference>
<dbReference type="InterPro" id="IPR011195">
    <property type="entry name" value="UCP010256"/>
</dbReference>
<dbReference type="InterPro" id="IPR036465">
    <property type="entry name" value="vWFA_dom_sf"/>
</dbReference>
<dbReference type="PIRSF" id="PIRSF010256">
    <property type="entry name" value="CoxE_vWa"/>
    <property type="match status" value="1"/>
</dbReference>
<dbReference type="AlphaFoldDB" id="A0A6J6EFB7"/>
<dbReference type="SUPFAM" id="SSF53300">
    <property type="entry name" value="vWA-like"/>
    <property type="match status" value="1"/>
</dbReference>
<dbReference type="InterPro" id="IPR008912">
    <property type="entry name" value="Uncharacterised_CoxE"/>
</dbReference>
<proteinExistence type="predicted"/>
<dbReference type="Gene3D" id="3.40.50.410">
    <property type="entry name" value="von Willebrand factor, type A domain"/>
    <property type="match status" value="1"/>
</dbReference>
<dbReference type="Pfam" id="PF05762">
    <property type="entry name" value="VWA_CoxE"/>
    <property type="match status" value="1"/>
</dbReference>
<protein>
    <submittedName>
        <fullName evidence="2">Unannotated protein</fullName>
    </submittedName>
</protein>